<feature type="non-terminal residue" evidence="1">
    <location>
        <position position="54"/>
    </location>
</feature>
<feature type="non-terminal residue" evidence="1">
    <location>
        <position position="1"/>
    </location>
</feature>
<dbReference type="EMBL" id="JAHRHJ020000004">
    <property type="protein sequence ID" value="KAH9320141.1"/>
    <property type="molecule type" value="Genomic_DNA"/>
</dbReference>
<dbReference type="AlphaFoldDB" id="A0AA38GBH5"/>
<name>A0AA38GBH5_TAXCH</name>
<reference evidence="1 2" key="1">
    <citation type="journal article" date="2021" name="Nat. Plants">
        <title>The Taxus genome provides insights into paclitaxel biosynthesis.</title>
        <authorList>
            <person name="Xiong X."/>
            <person name="Gou J."/>
            <person name="Liao Q."/>
            <person name="Li Y."/>
            <person name="Zhou Q."/>
            <person name="Bi G."/>
            <person name="Li C."/>
            <person name="Du R."/>
            <person name="Wang X."/>
            <person name="Sun T."/>
            <person name="Guo L."/>
            <person name="Liang H."/>
            <person name="Lu P."/>
            <person name="Wu Y."/>
            <person name="Zhang Z."/>
            <person name="Ro D.K."/>
            <person name="Shang Y."/>
            <person name="Huang S."/>
            <person name="Yan J."/>
        </authorList>
    </citation>
    <scope>NUCLEOTIDE SEQUENCE [LARGE SCALE GENOMIC DNA]</scope>
    <source>
        <strain evidence="1">Ta-2019</strain>
    </source>
</reference>
<accession>A0AA38GBH5</accession>
<organism evidence="1 2">
    <name type="scientific">Taxus chinensis</name>
    <name type="common">Chinese yew</name>
    <name type="synonym">Taxus wallichiana var. chinensis</name>
    <dbReference type="NCBI Taxonomy" id="29808"/>
    <lineage>
        <taxon>Eukaryota</taxon>
        <taxon>Viridiplantae</taxon>
        <taxon>Streptophyta</taxon>
        <taxon>Embryophyta</taxon>
        <taxon>Tracheophyta</taxon>
        <taxon>Spermatophyta</taxon>
        <taxon>Pinopsida</taxon>
        <taxon>Pinidae</taxon>
        <taxon>Conifers II</taxon>
        <taxon>Cupressales</taxon>
        <taxon>Taxaceae</taxon>
        <taxon>Taxus</taxon>
    </lineage>
</organism>
<protein>
    <submittedName>
        <fullName evidence="1">Uncharacterized protein</fullName>
    </submittedName>
</protein>
<comment type="caution">
    <text evidence="1">The sequence shown here is derived from an EMBL/GenBank/DDBJ whole genome shotgun (WGS) entry which is preliminary data.</text>
</comment>
<keyword evidence="2" id="KW-1185">Reference proteome</keyword>
<evidence type="ECO:0000313" key="2">
    <source>
        <dbReference type="Proteomes" id="UP000824469"/>
    </source>
</evidence>
<sequence>NEKEGIAQDELDFIASDILEKTEAALSDWQTLEAEIKEEYPELILPVEIEDIAG</sequence>
<gene>
    <name evidence="1" type="ORF">KI387_021910</name>
</gene>
<evidence type="ECO:0000313" key="1">
    <source>
        <dbReference type="EMBL" id="KAH9320141.1"/>
    </source>
</evidence>
<proteinExistence type="predicted"/>
<dbReference type="Proteomes" id="UP000824469">
    <property type="component" value="Unassembled WGS sequence"/>
</dbReference>